<name>A0A7Y9NQ88_9BACT</name>
<dbReference type="Pfam" id="PF11149">
    <property type="entry name" value="DUF2924"/>
    <property type="match status" value="1"/>
</dbReference>
<accession>A0A7Y9NQ88</accession>
<dbReference type="InterPro" id="IPR021322">
    <property type="entry name" value="DUF2924"/>
</dbReference>
<evidence type="ECO:0000256" key="1">
    <source>
        <dbReference type="SAM" id="MobiDB-lite"/>
    </source>
</evidence>
<protein>
    <recommendedName>
        <fullName evidence="4">DUF2924 domain-containing protein</fullName>
    </recommendedName>
</protein>
<organism evidence="2 3">
    <name type="scientific">Tunturiibacter lichenicola</name>
    <dbReference type="NCBI Taxonomy" id="2051959"/>
    <lineage>
        <taxon>Bacteria</taxon>
        <taxon>Pseudomonadati</taxon>
        <taxon>Acidobacteriota</taxon>
        <taxon>Terriglobia</taxon>
        <taxon>Terriglobales</taxon>
        <taxon>Acidobacteriaceae</taxon>
        <taxon>Tunturiibacter</taxon>
    </lineage>
</organism>
<gene>
    <name evidence="2" type="ORF">HDF12_003959</name>
</gene>
<dbReference type="EMBL" id="JACCCV010000002">
    <property type="protein sequence ID" value="NYF53560.1"/>
    <property type="molecule type" value="Genomic_DNA"/>
</dbReference>
<sequence>MDEASSQDATALLIRSLPKLPKTRLVELWKDNFGREPGRIRPELMLPILAYRIQERAYGGLSPKTSARSQVIATSLRPQSRSRDEARQRFKSGTKLVREWRGTTHEVTLNDAGYRYLGKTYKSLSPIACEITGTRWSGPAFFGTKKVKAS</sequence>
<dbReference type="Proteomes" id="UP000534186">
    <property type="component" value="Unassembled WGS sequence"/>
</dbReference>
<evidence type="ECO:0000313" key="3">
    <source>
        <dbReference type="Proteomes" id="UP000534186"/>
    </source>
</evidence>
<dbReference type="AlphaFoldDB" id="A0A7Y9NQ88"/>
<evidence type="ECO:0008006" key="4">
    <source>
        <dbReference type="Google" id="ProtNLM"/>
    </source>
</evidence>
<comment type="caution">
    <text evidence="2">The sequence shown here is derived from an EMBL/GenBank/DDBJ whole genome shotgun (WGS) entry which is preliminary data.</text>
</comment>
<evidence type="ECO:0000313" key="2">
    <source>
        <dbReference type="EMBL" id="NYF53560.1"/>
    </source>
</evidence>
<feature type="compositionally biased region" description="Polar residues" evidence="1">
    <location>
        <begin position="69"/>
        <end position="79"/>
    </location>
</feature>
<proteinExistence type="predicted"/>
<feature type="region of interest" description="Disordered" evidence="1">
    <location>
        <begin position="69"/>
        <end position="90"/>
    </location>
</feature>
<reference evidence="2 3" key="1">
    <citation type="submission" date="2020-07" db="EMBL/GenBank/DDBJ databases">
        <title>Genomic Encyclopedia of Type Strains, Phase IV (KMG-V): Genome sequencing to study the core and pangenomes of soil and plant-associated prokaryotes.</title>
        <authorList>
            <person name="Whitman W."/>
        </authorList>
    </citation>
    <scope>NUCLEOTIDE SEQUENCE [LARGE SCALE GENOMIC DNA]</scope>
    <source>
        <strain evidence="2 3">M8UP30</strain>
    </source>
</reference>